<keyword evidence="2" id="KW-0675">Receptor</keyword>
<dbReference type="Gene3D" id="1.20.58.390">
    <property type="entry name" value="Neurotransmitter-gated ion-channel transmembrane domain"/>
    <property type="match status" value="1"/>
</dbReference>
<dbReference type="EMBL" id="JAHUTJ010065649">
    <property type="protein sequence ID" value="MED6289344.1"/>
    <property type="molecule type" value="Genomic_DNA"/>
</dbReference>
<evidence type="ECO:0000313" key="3">
    <source>
        <dbReference type="Proteomes" id="UP001352852"/>
    </source>
</evidence>
<proteinExistence type="predicted"/>
<dbReference type="SUPFAM" id="SSF90112">
    <property type="entry name" value="Neurotransmitter-gated ion-channel transmembrane pore"/>
    <property type="match status" value="1"/>
</dbReference>
<reference evidence="2 3" key="1">
    <citation type="submission" date="2021-06" db="EMBL/GenBank/DDBJ databases">
        <authorList>
            <person name="Palmer J.M."/>
        </authorList>
    </citation>
    <scope>NUCLEOTIDE SEQUENCE [LARGE SCALE GENOMIC DNA]</scope>
    <source>
        <strain evidence="2 3">CL_MEX2019</strain>
        <tissue evidence="2">Muscle</tissue>
    </source>
</reference>
<keyword evidence="1" id="KW-0472">Membrane</keyword>
<name>A0ABU7ET72_9TELE</name>
<gene>
    <name evidence="2" type="primary">GLRA4_1</name>
    <name evidence="2" type="ORF">CHARACLAT_001863</name>
</gene>
<keyword evidence="1" id="KW-0812">Transmembrane</keyword>
<evidence type="ECO:0000313" key="2">
    <source>
        <dbReference type="EMBL" id="MED6289344.1"/>
    </source>
</evidence>
<organism evidence="2 3">
    <name type="scientific">Characodon lateralis</name>
    <dbReference type="NCBI Taxonomy" id="208331"/>
    <lineage>
        <taxon>Eukaryota</taxon>
        <taxon>Metazoa</taxon>
        <taxon>Chordata</taxon>
        <taxon>Craniata</taxon>
        <taxon>Vertebrata</taxon>
        <taxon>Euteleostomi</taxon>
        <taxon>Actinopterygii</taxon>
        <taxon>Neopterygii</taxon>
        <taxon>Teleostei</taxon>
        <taxon>Neoteleostei</taxon>
        <taxon>Acanthomorphata</taxon>
        <taxon>Ovalentaria</taxon>
        <taxon>Atherinomorphae</taxon>
        <taxon>Cyprinodontiformes</taxon>
        <taxon>Goodeidae</taxon>
        <taxon>Characodon</taxon>
    </lineage>
</organism>
<protein>
    <submittedName>
        <fullName evidence="2">Glycine receptor subunit alpha-4</fullName>
    </submittedName>
</protein>
<keyword evidence="3" id="KW-1185">Reference proteome</keyword>
<comment type="caution">
    <text evidence="2">The sequence shown here is derived from an EMBL/GenBank/DDBJ whole genome shotgun (WGS) entry which is preliminary data.</text>
</comment>
<evidence type="ECO:0000256" key="1">
    <source>
        <dbReference type="SAM" id="Phobius"/>
    </source>
</evidence>
<keyword evidence="1" id="KW-1133">Transmembrane helix</keyword>
<accession>A0ABU7ET72</accession>
<dbReference type="InterPro" id="IPR036719">
    <property type="entry name" value="Neuro-gated_channel_TM_sf"/>
</dbReference>
<feature type="transmembrane region" description="Helical" evidence="1">
    <location>
        <begin position="101"/>
        <end position="121"/>
    </location>
</feature>
<dbReference type="Proteomes" id="UP001352852">
    <property type="component" value="Unassembled WGS sequence"/>
</dbReference>
<dbReference type="InterPro" id="IPR038050">
    <property type="entry name" value="Neuro_actylchol_rec"/>
</dbReference>
<sequence>MHLGIPWKSPGDLKYAGKKNTKRKILFPLCLTPQEEELMRESRGFYFRGYGLGHCLQAKDGTTVEGPTVFSPLPPVTMYDGEVLHKRFVDRAKRIDTISRAVFPLSFLIFNIFYWITYKVLRHEDIHVNL</sequence>